<feature type="binding site" evidence="7">
    <location>
        <position position="389"/>
    </location>
    <ligand>
        <name>Zn(2+)</name>
        <dbReference type="ChEBI" id="CHEBI:29105"/>
        <label>1</label>
        <note>catalytic</note>
    </ligand>
</feature>
<dbReference type="EMBL" id="QEAS01000006">
    <property type="protein sequence ID" value="PWG81167.1"/>
    <property type="molecule type" value="Genomic_DNA"/>
</dbReference>
<protein>
    <submittedName>
        <fullName evidence="9">Peptidase</fullName>
    </submittedName>
</protein>
<dbReference type="GO" id="GO:0008237">
    <property type="term" value="F:metallopeptidase activity"/>
    <property type="evidence" value="ECO:0007669"/>
    <property type="project" value="InterPro"/>
</dbReference>
<feature type="binding site" evidence="7">
    <location>
        <position position="359"/>
    </location>
    <ligand>
        <name>Zn(2+)</name>
        <dbReference type="ChEBI" id="CHEBI:29105"/>
        <label>1</label>
        <note>catalytic</note>
    </ligand>
</feature>
<dbReference type="GO" id="GO:0016020">
    <property type="term" value="C:membrane"/>
    <property type="evidence" value="ECO:0007669"/>
    <property type="project" value="InterPro"/>
</dbReference>
<dbReference type="InterPro" id="IPR001548">
    <property type="entry name" value="Peptidase_M2"/>
</dbReference>
<evidence type="ECO:0000256" key="5">
    <source>
        <dbReference type="PIRSR" id="PIRSR601548-11"/>
    </source>
</evidence>
<keyword evidence="3" id="KW-0325">Glycoprotein</keyword>
<dbReference type="Pfam" id="PF01401">
    <property type="entry name" value="Peptidase_M2"/>
    <property type="match status" value="1"/>
</dbReference>
<feature type="active site" description="Proton donor 1" evidence="4">
    <location>
        <position position="490"/>
    </location>
</feature>
<feature type="binding site" evidence="6">
    <location>
        <position position="207"/>
    </location>
    <ligand>
        <name>chloride</name>
        <dbReference type="ChEBI" id="CHEBI:17996"/>
        <label>1</label>
    </ligand>
</feature>
<evidence type="ECO:0000256" key="2">
    <source>
        <dbReference type="ARBA" id="ARBA00023157"/>
    </source>
</evidence>
<dbReference type="Gene3D" id="1.10.1370.30">
    <property type="match status" value="1"/>
</dbReference>
<evidence type="ECO:0000256" key="7">
    <source>
        <dbReference type="PIRSR" id="PIRSR601548-3"/>
    </source>
</evidence>
<evidence type="ECO:0000256" key="4">
    <source>
        <dbReference type="PIRSR" id="PIRSR601548-1"/>
    </source>
</evidence>
<dbReference type="AlphaFoldDB" id="A0A2U2PID3"/>
<feature type="binding site" evidence="8">
    <location>
        <position position="363"/>
    </location>
    <ligand>
        <name>Zn(2+)</name>
        <dbReference type="ChEBI" id="CHEBI:29105"/>
        <label>2</label>
        <note>catalytic</note>
    </ligand>
</feature>
<dbReference type="GO" id="GO:0006508">
    <property type="term" value="P:proteolysis"/>
    <property type="evidence" value="ECO:0007669"/>
    <property type="project" value="InterPro"/>
</dbReference>
<dbReference type="Proteomes" id="UP000245647">
    <property type="component" value="Unassembled WGS sequence"/>
</dbReference>
<feature type="active site" description="Proton acceptor 2" evidence="5">
    <location>
        <position position="360"/>
    </location>
</feature>
<dbReference type="PRINTS" id="PR00791">
    <property type="entry name" value="PEPDIPTASEA"/>
</dbReference>
<dbReference type="PROSITE" id="PS52011">
    <property type="entry name" value="PEPTIDASE_M2"/>
    <property type="match status" value="1"/>
</dbReference>
<dbReference type="PANTHER" id="PTHR10514:SF27">
    <property type="entry name" value="ANGIOTENSIN-CONVERTING ENZYME"/>
    <property type="match status" value="1"/>
</dbReference>
<evidence type="ECO:0000313" key="9">
    <source>
        <dbReference type="EMBL" id="PWG81167.1"/>
    </source>
</evidence>
<feature type="binding site" evidence="7">
    <location>
        <position position="363"/>
    </location>
    <ligand>
        <name>Zn(2+)</name>
        <dbReference type="ChEBI" id="CHEBI:29105"/>
        <label>1</label>
        <note>catalytic</note>
    </ligand>
</feature>
<evidence type="ECO:0000256" key="6">
    <source>
        <dbReference type="PIRSR" id="PIRSR601548-2"/>
    </source>
</evidence>
<feature type="binding site" evidence="8">
    <location>
        <position position="359"/>
    </location>
    <ligand>
        <name>Zn(2+)</name>
        <dbReference type="ChEBI" id="CHEBI:29105"/>
        <label>2</label>
        <note>catalytic</note>
    </ligand>
</feature>
<proteinExistence type="predicted"/>
<dbReference type="CDD" id="cd06461">
    <property type="entry name" value="M2_ACE"/>
    <property type="match status" value="1"/>
</dbReference>
<evidence type="ECO:0000313" key="10">
    <source>
        <dbReference type="Proteomes" id="UP000245647"/>
    </source>
</evidence>
<keyword evidence="10" id="KW-1185">Reference proteome</keyword>
<keyword evidence="7" id="KW-0862">Zinc</keyword>
<evidence type="ECO:0000256" key="1">
    <source>
        <dbReference type="ARBA" id="ARBA00022729"/>
    </source>
</evidence>
<dbReference type="OrthoDB" id="9762795at2"/>
<evidence type="ECO:0000256" key="8">
    <source>
        <dbReference type="PIRSR" id="PIRSR601548-8"/>
    </source>
</evidence>
<keyword evidence="1" id="KW-0732">Signal</keyword>
<dbReference type="SUPFAM" id="SSF55486">
    <property type="entry name" value="Metalloproteases ('zincins'), catalytic domain"/>
    <property type="match status" value="1"/>
</dbReference>
<reference evidence="9 10" key="1">
    <citation type="submission" date="2018-04" db="EMBL/GenBank/DDBJ databases">
        <title>Pedobacter chongqingensis sp. nov., isolated from a rottenly hemp rope.</title>
        <authorList>
            <person name="Cai Y."/>
        </authorList>
    </citation>
    <scope>NUCLEOTIDE SEQUENCE [LARGE SCALE GENOMIC DNA]</scope>
    <source>
        <strain evidence="9 10">FJ4-8</strain>
    </source>
</reference>
<dbReference type="PANTHER" id="PTHR10514">
    <property type="entry name" value="ANGIOTENSIN-CONVERTING ENZYME"/>
    <property type="match status" value="1"/>
</dbReference>
<keyword evidence="2" id="KW-1015">Disulfide bond</keyword>
<accession>A0A2U2PID3</accession>
<keyword evidence="7" id="KW-0479">Metal-binding</keyword>
<feature type="active site" description="Proton acceptor 1" evidence="4">
    <location>
        <position position="360"/>
    </location>
</feature>
<name>A0A2U2PID3_9SPHI</name>
<feature type="active site" description="Proton donor 2" evidence="5">
    <location>
        <position position="490"/>
    </location>
</feature>
<gene>
    <name evidence="9" type="ORF">DDR33_09360</name>
</gene>
<organism evidence="9 10">
    <name type="scientific">Pararcticibacter amylolyticus</name>
    <dbReference type="NCBI Taxonomy" id="2173175"/>
    <lineage>
        <taxon>Bacteria</taxon>
        <taxon>Pseudomonadati</taxon>
        <taxon>Bacteroidota</taxon>
        <taxon>Sphingobacteriia</taxon>
        <taxon>Sphingobacteriales</taxon>
        <taxon>Sphingobacteriaceae</taxon>
        <taxon>Pararcticibacter</taxon>
    </lineage>
</organism>
<comment type="caution">
    <text evidence="9">The sequence shown here is derived from an EMBL/GenBank/DDBJ whole genome shotgun (WGS) entry which is preliminary data.</text>
</comment>
<feature type="binding site" evidence="8">
    <location>
        <position position="389"/>
    </location>
    <ligand>
        <name>Zn(2+)</name>
        <dbReference type="ChEBI" id="CHEBI:29105"/>
        <label>2</label>
        <note>catalytic</note>
    </ligand>
</feature>
<dbReference type="GO" id="GO:0008241">
    <property type="term" value="F:peptidyl-dipeptidase activity"/>
    <property type="evidence" value="ECO:0007669"/>
    <property type="project" value="InterPro"/>
</dbReference>
<sequence length="594" mass="68143">MYGGLIFFNLSCGSDKKLQQEAQTFLGQYTREYVRLYTESSEAQWAANTKIVEGDSTNARAVERTGQAFASFTGSDSNVETAQKYLDQKDKLTELQVKQLQKIKYIAANNPASLADIIKKRIKAENTQIEKLYGFTFRIDGKPVSANQIDDVLKDQTNLPARLKAWQAGKEVGKGLKKGLTELRDLRNQTVQALGYKDYFDYQVSDYGIPADDMMRLIKKINNELRPLYKELHTYARYELAKKYGVKEVPDYLPAHWLPNRWGQDWSAMVSVKGMNTDSVLKTKTPEWIVKDAEDFYRSLGFPALPSGFWQKSSLYPVPPSSSYKKNNHASAWHMDLQNDVRSLMSVEPNSEWYETANHELGHIYYYLTYTNKDVPPLMREGANRAYHEAMGSLMGLASQQLPYLKKKAILPENTRTDQVQTLLKEALNYVVFIPFSAGTMTEFEKQLYADKLPENQYNKAWWDLAKKYQGIEPPSARGEEFCDAATKTHINDDPAQYYDYALSFVILFQLHDHIAKKILHQDPHATNYYGNKKVGEFLKDIMRPGASKDWNSVLKEKTGSDLSAKPMLDYFSPLLKWLKEQNKGRKYTLSESI</sequence>
<evidence type="ECO:0000256" key="3">
    <source>
        <dbReference type="ARBA" id="ARBA00023180"/>
    </source>
</evidence>